<keyword evidence="8" id="KW-1185">Reference proteome</keyword>
<proteinExistence type="predicted"/>
<evidence type="ECO:0000256" key="4">
    <source>
        <dbReference type="ARBA" id="ARBA00022777"/>
    </source>
</evidence>
<dbReference type="InterPro" id="IPR011009">
    <property type="entry name" value="Kinase-like_dom_sf"/>
</dbReference>
<feature type="domain" description="Protein kinase" evidence="7">
    <location>
        <begin position="316"/>
        <end position="632"/>
    </location>
</feature>
<keyword evidence="3" id="KW-0547">Nucleotide-binding</keyword>
<evidence type="ECO:0000313" key="8">
    <source>
        <dbReference type="Proteomes" id="UP000095280"/>
    </source>
</evidence>
<dbReference type="GO" id="GO:0004674">
    <property type="term" value="F:protein serine/threonine kinase activity"/>
    <property type="evidence" value="ECO:0007669"/>
    <property type="project" value="UniProtKB-KW"/>
</dbReference>
<dbReference type="WBParaSite" id="maker-unitig_34424-snap-gene-0.2-mRNA-1">
    <property type="protein sequence ID" value="maker-unitig_34424-snap-gene-0.2-mRNA-1"/>
    <property type="gene ID" value="maker-unitig_34424-snap-gene-0.2"/>
</dbReference>
<feature type="region of interest" description="Disordered" evidence="6">
    <location>
        <begin position="350"/>
        <end position="374"/>
    </location>
</feature>
<evidence type="ECO:0000313" key="9">
    <source>
        <dbReference type="WBParaSite" id="maker-unitig_34424-snap-gene-0.2-mRNA-1"/>
    </source>
</evidence>
<evidence type="ECO:0000256" key="1">
    <source>
        <dbReference type="ARBA" id="ARBA00022527"/>
    </source>
</evidence>
<evidence type="ECO:0000259" key="7">
    <source>
        <dbReference type="PROSITE" id="PS50011"/>
    </source>
</evidence>
<keyword evidence="1" id="KW-0723">Serine/threonine-protein kinase</keyword>
<dbReference type="Pfam" id="PF00069">
    <property type="entry name" value="Pkinase"/>
    <property type="match status" value="1"/>
</dbReference>
<keyword evidence="4" id="KW-0418">Kinase</keyword>
<accession>A0A1I8FH15</accession>
<evidence type="ECO:0000256" key="5">
    <source>
        <dbReference type="ARBA" id="ARBA00022840"/>
    </source>
</evidence>
<feature type="region of interest" description="Disordered" evidence="6">
    <location>
        <begin position="110"/>
        <end position="144"/>
    </location>
</feature>
<evidence type="ECO:0000256" key="6">
    <source>
        <dbReference type="SAM" id="MobiDB-lite"/>
    </source>
</evidence>
<dbReference type="InterPro" id="IPR000719">
    <property type="entry name" value="Prot_kinase_dom"/>
</dbReference>
<protein>
    <submittedName>
        <fullName evidence="9">Protein kinase domain-containing protein</fullName>
    </submittedName>
</protein>
<dbReference type="Gene3D" id="1.10.510.10">
    <property type="entry name" value="Transferase(Phosphotransferase) domain 1"/>
    <property type="match status" value="1"/>
</dbReference>
<dbReference type="SMART" id="SM00220">
    <property type="entry name" value="S_TKc"/>
    <property type="match status" value="1"/>
</dbReference>
<dbReference type="PANTHER" id="PTHR24351">
    <property type="entry name" value="RIBOSOMAL PROTEIN S6 KINASE"/>
    <property type="match status" value="1"/>
</dbReference>
<dbReference type="PROSITE" id="PS50011">
    <property type="entry name" value="PROTEIN_KINASE_DOM"/>
    <property type="match status" value="1"/>
</dbReference>
<dbReference type="AlphaFoldDB" id="A0A1I8FH15"/>
<name>A0A1I8FH15_9PLAT</name>
<dbReference type="Proteomes" id="UP000095280">
    <property type="component" value="Unplaced"/>
</dbReference>
<dbReference type="Gene3D" id="3.30.200.20">
    <property type="entry name" value="Phosphorylase Kinase, domain 1"/>
    <property type="match status" value="1"/>
</dbReference>
<feature type="compositionally biased region" description="Polar residues" evidence="6">
    <location>
        <begin position="362"/>
        <end position="371"/>
    </location>
</feature>
<evidence type="ECO:0000256" key="3">
    <source>
        <dbReference type="ARBA" id="ARBA00022741"/>
    </source>
</evidence>
<sequence length="645" mass="69979">MGALSPRRRPALSWDRVLCSSPCSLIGENVVLLAAASGLTKKNSTDATALNGHPGIVEGQALLAPAGMRAPKSASSPASQHVEHAPDQYAQAHADGLDDRHREQVAECPDCAAQPAQSGGTAECSDGVDRHADQPDAQARGRTGIACLRRRERRDCSPLTDEAPKPVSDCTAKLLHNGRAYLPPSAPGRTVRFDEFLAHVRLAVAIPAPAAGRLKWTRLRDACTISSDLELAEALRLMPADCPTFWVLLGEPECPDSCVRARLRLCTGKRRSDGARQIRLLLGHALKEAGAPPPCGAAGCAGRRRRGCLRGERCRLRAIRRAAAGCCGPPVLSVKIFELLPMRTAAAEVATDESGNGGQLPPATSSWTVPSQHRRQPPLDAFNCCESLAAHLRQALSPTQLQHIEKIISSLIKDAEWVHTEKSVFEQATNHPFLVGLHSCFQTDNRLFFIIEFVSGGDLMFHMQRHRKLPESSARFYAAEVSCALHFLHERVTQSAYPYQALALTHPDTANPRSSKTCRTRIRPDLLRPAELHRPGSDSRAAVRHRRRLLALGVMLYEMLTGRSPWCGSGLAGGSQRPVPPYRREVPIRPPAGLSRRATEAAFPGLLRPPASRSAWVDARTTSPLCRGTSFFAVSATAEALEARC</sequence>
<reference evidence="9" key="1">
    <citation type="submission" date="2016-11" db="UniProtKB">
        <authorList>
            <consortium name="WormBaseParasite"/>
        </authorList>
    </citation>
    <scope>IDENTIFICATION</scope>
</reference>
<keyword evidence="5" id="KW-0067">ATP-binding</keyword>
<evidence type="ECO:0000256" key="2">
    <source>
        <dbReference type="ARBA" id="ARBA00022679"/>
    </source>
</evidence>
<keyword evidence="2" id="KW-0808">Transferase</keyword>
<dbReference type="SUPFAM" id="SSF56112">
    <property type="entry name" value="Protein kinase-like (PK-like)"/>
    <property type="match status" value="1"/>
</dbReference>
<organism evidence="8 9">
    <name type="scientific">Macrostomum lignano</name>
    <dbReference type="NCBI Taxonomy" id="282301"/>
    <lineage>
        <taxon>Eukaryota</taxon>
        <taxon>Metazoa</taxon>
        <taxon>Spiralia</taxon>
        <taxon>Lophotrochozoa</taxon>
        <taxon>Platyhelminthes</taxon>
        <taxon>Rhabditophora</taxon>
        <taxon>Macrostomorpha</taxon>
        <taxon>Macrostomida</taxon>
        <taxon>Macrostomidae</taxon>
        <taxon>Macrostomum</taxon>
    </lineage>
</organism>
<dbReference type="GO" id="GO:0005524">
    <property type="term" value="F:ATP binding"/>
    <property type="evidence" value="ECO:0007669"/>
    <property type="project" value="UniProtKB-KW"/>
</dbReference>